<gene>
    <name evidence="5" type="ORF">IFM89_019926</name>
</gene>
<feature type="transmembrane region" description="Helical" evidence="3">
    <location>
        <begin position="561"/>
        <end position="583"/>
    </location>
</feature>
<dbReference type="Gene3D" id="3.80.10.10">
    <property type="entry name" value="Ribonuclease Inhibitor"/>
    <property type="match status" value="2"/>
</dbReference>
<accession>A0A835I3U2</accession>
<dbReference type="SUPFAM" id="SSF54534">
    <property type="entry name" value="FKBP-like"/>
    <property type="match status" value="1"/>
</dbReference>
<reference evidence="5 6" key="1">
    <citation type="submission" date="2020-10" db="EMBL/GenBank/DDBJ databases">
        <title>The Coptis chinensis genome and diversification of protoberbering-type alkaloids.</title>
        <authorList>
            <person name="Wang B."/>
            <person name="Shu S."/>
            <person name="Song C."/>
            <person name="Liu Y."/>
        </authorList>
    </citation>
    <scope>NUCLEOTIDE SEQUENCE [LARGE SCALE GENOMIC DNA]</scope>
    <source>
        <strain evidence="5">HL-2020</strain>
        <tissue evidence="5">Leaf</tissue>
    </source>
</reference>
<dbReference type="SUPFAM" id="SSF48452">
    <property type="entry name" value="TPR-like"/>
    <property type="match status" value="1"/>
</dbReference>
<keyword evidence="2" id="KW-0802">TPR repeat</keyword>
<evidence type="ECO:0000256" key="1">
    <source>
        <dbReference type="ARBA" id="ARBA00022737"/>
    </source>
</evidence>
<evidence type="ECO:0000256" key="2">
    <source>
        <dbReference type="PROSITE-ProRule" id="PRU00339"/>
    </source>
</evidence>
<feature type="repeat" description="TPR" evidence="2">
    <location>
        <begin position="505"/>
        <end position="538"/>
    </location>
</feature>
<dbReference type="InterPro" id="IPR032675">
    <property type="entry name" value="LRR_dom_sf"/>
</dbReference>
<dbReference type="SUPFAM" id="SSF52058">
    <property type="entry name" value="L domain-like"/>
    <property type="match status" value="1"/>
</dbReference>
<comment type="caution">
    <text evidence="5">The sequence shown here is derived from an EMBL/GenBank/DDBJ whole genome shotgun (WGS) entry which is preliminary data.</text>
</comment>
<protein>
    <recommendedName>
        <fullName evidence="4">Disease resistance R13L4/SHOC-2-like LRR domain-containing protein</fullName>
    </recommendedName>
</protein>
<dbReference type="EMBL" id="JADFTS010000004">
    <property type="protein sequence ID" value="KAF9610086.1"/>
    <property type="molecule type" value="Genomic_DNA"/>
</dbReference>
<feature type="domain" description="Disease resistance R13L4/SHOC-2-like LRR" evidence="4">
    <location>
        <begin position="23"/>
        <end position="253"/>
    </location>
</feature>
<dbReference type="InterPro" id="IPR055414">
    <property type="entry name" value="LRR_R13L4/SHOC2-like"/>
</dbReference>
<sequence>MYRENPSIYEAKKLRTLVAKLSKSVPSALHQLTCLRTLDLSGDLEVLPSEVSRLLHLRYLDLSKNKRLRELPETVRSLVNLQTLKLNRCTSLCKLPEGIGELSNLRHLEVEGTENLIYYPRGGIERLSQLRTLSKFVVSDGSSKGSVIGELGNLNFLKRSLSITGLRNVKSGNEAKEAQLQKKENISSLVLNFGYFPDIFHVSSEEEIRRMEGVLENLEPHKESLERLEIRNYVGSTLPTWMRMMSNITYLKLFYCPNLKVEPHYLFPPRLETLELWLDVGVLSKSLMSLTHNNNLKTLQIWGSRHSSLPQGLNQLTSLQQLTFLNCQSLDFKPEELKPLTMLRKLYILGCPIITRKRSREDWSILTHIPTINIDDENVKTQILKEAETDETYWEIARWNCVSEDDELFELKMDEAFHSFIFLLHVDFDGLDRAVMTMKKGEVVESTIALEYGFGSSEFKQELAVVTPNSTMKLSLNPLSSLQAEAKGLQTSRETMHKELENTNVRAFYRHAQAYIQLANLDLAGIDIKKVLEIDPNTKSSSVGSRSQALTVRCDMMDNCVHFIGCLLFTVYCIVCLVDVLVVRAATFLNLCSWSPRFLRDYSYSQNVCNFPGRITTCNGPEDGSVVCLHRVLDKISGGTSAKYTPCATDDPTQPCIPTLIGNILVVKTPTIISSDILFLLKEPEKIPYFNFQLGPKVLLQATVDKSS</sequence>
<proteinExistence type="predicted"/>
<dbReference type="PANTHER" id="PTHR47186">
    <property type="entry name" value="LEUCINE-RICH REPEAT-CONTAINING PROTEIN 57"/>
    <property type="match status" value="1"/>
</dbReference>
<dbReference type="Gene3D" id="3.10.50.40">
    <property type="match status" value="1"/>
</dbReference>
<keyword evidence="6" id="KW-1185">Reference proteome</keyword>
<evidence type="ECO:0000313" key="6">
    <source>
        <dbReference type="Proteomes" id="UP000631114"/>
    </source>
</evidence>
<dbReference type="PANTHER" id="PTHR47186:SF30">
    <property type="entry name" value="EF-HAND DOMAIN-CONTAINING PROTEIN"/>
    <property type="match status" value="1"/>
</dbReference>
<evidence type="ECO:0000256" key="3">
    <source>
        <dbReference type="SAM" id="Phobius"/>
    </source>
</evidence>
<dbReference type="AlphaFoldDB" id="A0A835I3U2"/>
<organism evidence="5 6">
    <name type="scientific">Coptis chinensis</name>
    <dbReference type="NCBI Taxonomy" id="261450"/>
    <lineage>
        <taxon>Eukaryota</taxon>
        <taxon>Viridiplantae</taxon>
        <taxon>Streptophyta</taxon>
        <taxon>Embryophyta</taxon>
        <taxon>Tracheophyta</taxon>
        <taxon>Spermatophyta</taxon>
        <taxon>Magnoliopsida</taxon>
        <taxon>Ranunculales</taxon>
        <taxon>Ranunculaceae</taxon>
        <taxon>Coptidoideae</taxon>
        <taxon>Coptis</taxon>
    </lineage>
</organism>
<keyword evidence="3" id="KW-1133">Transmembrane helix</keyword>
<dbReference type="InterPro" id="IPR011990">
    <property type="entry name" value="TPR-like_helical_dom_sf"/>
</dbReference>
<dbReference type="PROSITE" id="PS50005">
    <property type="entry name" value="TPR"/>
    <property type="match status" value="1"/>
</dbReference>
<dbReference type="InterPro" id="IPR019734">
    <property type="entry name" value="TPR_rpt"/>
</dbReference>
<evidence type="ECO:0000259" key="4">
    <source>
        <dbReference type="Pfam" id="PF23598"/>
    </source>
</evidence>
<dbReference type="GO" id="GO:0003755">
    <property type="term" value="F:peptidyl-prolyl cis-trans isomerase activity"/>
    <property type="evidence" value="ECO:0007669"/>
    <property type="project" value="InterPro"/>
</dbReference>
<evidence type="ECO:0000313" key="5">
    <source>
        <dbReference type="EMBL" id="KAF9610086.1"/>
    </source>
</evidence>
<name>A0A835I3U2_9MAGN</name>
<keyword evidence="1" id="KW-0677">Repeat</keyword>
<keyword evidence="3" id="KW-0472">Membrane</keyword>
<keyword evidence="3" id="KW-0812">Transmembrane</keyword>
<dbReference type="InterPro" id="IPR046357">
    <property type="entry name" value="PPIase_dom_sf"/>
</dbReference>
<dbReference type="Gene3D" id="1.25.40.10">
    <property type="entry name" value="Tetratricopeptide repeat domain"/>
    <property type="match status" value="1"/>
</dbReference>
<dbReference type="Pfam" id="PF23598">
    <property type="entry name" value="LRR_14"/>
    <property type="match status" value="1"/>
</dbReference>
<dbReference type="Proteomes" id="UP000631114">
    <property type="component" value="Unassembled WGS sequence"/>
</dbReference>
<dbReference type="OrthoDB" id="545484at2759"/>